<dbReference type="AlphaFoldDB" id="A0A3G4VIT6"/>
<evidence type="ECO:0000313" key="2">
    <source>
        <dbReference type="Proteomes" id="UP000279760"/>
    </source>
</evidence>
<reference evidence="1 2" key="1">
    <citation type="submission" date="2018-11" db="EMBL/GenBank/DDBJ databases">
        <title>Complete Genome Sequence of Vbrio mediterranei 117-T6: a Potential Pathogen Bacteria Isolated from the Conchocelis of Pyropia.</title>
        <authorList>
            <person name="Liu Q."/>
        </authorList>
    </citation>
    <scope>NUCLEOTIDE SEQUENCE [LARGE SCALE GENOMIC DNA]</scope>
    <source>
        <strain evidence="1 2">117-T6</strain>
    </source>
</reference>
<protein>
    <submittedName>
        <fullName evidence="1">Nitrite reductase</fullName>
    </submittedName>
</protein>
<accession>A0A3G4VIT6</accession>
<gene>
    <name evidence="1" type="ORF">ECB94_26245</name>
</gene>
<sequence length="85" mass="9768">MEVLMSEVLVVLIIFGAIFGRGMLRTFFAHREKMRAIELEKAMEGAEGLNSELVQQIKSLSERVEVLEKIITDEKYQLDRKIANL</sequence>
<organism evidence="1 2">
    <name type="scientific">Vibrio mediterranei</name>
    <dbReference type="NCBI Taxonomy" id="689"/>
    <lineage>
        <taxon>Bacteria</taxon>
        <taxon>Pseudomonadati</taxon>
        <taxon>Pseudomonadota</taxon>
        <taxon>Gammaproteobacteria</taxon>
        <taxon>Vibrionales</taxon>
        <taxon>Vibrionaceae</taxon>
        <taxon>Vibrio</taxon>
    </lineage>
</organism>
<dbReference type="Proteomes" id="UP000279760">
    <property type="component" value="Chromosome 2"/>
</dbReference>
<name>A0A3G4VIT6_9VIBR</name>
<proteinExistence type="predicted"/>
<evidence type="ECO:0000313" key="1">
    <source>
        <dbReference type="EMBL" id="AYV24737.1"/>
    </source>
</evidence>
<dbReference type="EMBL" id="CP033578">
    <property type="protein sequence ID" value="AYV24737.1"/>
    <property type="molecule type" value="Genomic_DNA"/>
</dbReference>